<organism evidence="3 4">
    <name type="scientific">Rotaria socialis</name>
    <dbReference type="NCBI Taxonomy" id="392032"/>
    <lineage>
        <taxon>Eukaryota</taxon>
        <taxon>Metazoa</taxon>
        <taxon>Spiralia</taxon>
        <taxon>Gnathifera</taxon>
        <taxon>Rotifera</taxon>
        <taxon>Eurotatoria</taxon>
        <taxon>Bdelloidea</taxon>
        <taxon>Philodinida</taxon>
        <taxon>Philodinidae</taxon>
        <taxon>Rotaria</taxon>
    </lineage>
</organism>
<sequence>SMTRSTPPTNGTIPTTTTAPPPTIMESQAGPSIDIQAQMIQKFSQESGMNIEYSRL</sequence>
<reference evidence="3" key="1">
    <citation type="submission" date="2021-02" db="EMBL/GenBank/DDBJ databases">
        <authorList>
            <person name="Nowell W R."/>
        </authorList>
    </citation>
    <scope>NUCLEOTIDE SEQUENCE</scope>
</reference>
<name>A0A822DPM6_9BILA</name>
<evidence type="ECO:0000313" key="3">
    <source>
        <dbReference type="EMBL" id="CAF5074927.1"/>
    </source>
</evidence>
<dbReference type="GO" id="GO:0005634">
    <property type="term" value="C:nucleus"/>
    <property type="evidence" value="ECO:0007669"/>
    <property type="project" value="InterPro"/>
</dbReference>
<feature type="non-terminal residue" evidence="3">
    <location>
        <position position="1"/>
    </location>
</feature>
<feature type="non-terminal residue" evidence="3">
    <location>
        <position position="56"/>
    </location>
</feature>
<comment type="caution">
    <text evidence="3">The sequence shown here is derived from an EMBL/GenBank/DDBJ whole genome shotgun (WGS) entry which is preliminary data.</text>
</comment>
<dbReference type="AlphaFoldDB" id="A0A822DPM6"/>
<feature type="region of interest" description="Disordered" evidence="1">
    <location>
        <begin position="1"/>
        <end position="29"/>
    </location>
</feature>
<dbReference type="Gene3D" id="1.10.8.10">
    <property type="entry name" value="DNA helicase RuvA subunit, C-terminal domain"/>
    <property type="match status" value="1"/>
</dbReference>
<evidence type="ECO:0000259" key="2">
    <source>
        <dbReference type="PROSITE" id="PS51281"/>
    </source>
</evidence>
<dbReference type="Pfam" id="PF03943">
    <property type="entry name" value="TAP_C"/>
    <property type="match status" value="1"/>
</dbReference>
<dbReference type="PROSITE" id="PS51281">
    <property type="entry name" value="TAP_C"/>
    <property type="match status" value="1"/>
</dbReference>
<dbReference type="Proteomes" id="UP000663848">
    <property type="component" value="Unassembled WGS sequence"/>
</dbReference>
<evidence type="ECO:0000256" key="1">
    <source>
        <dbReference type="SAM" id="MobiDB-lite"/>
    </source>
</evidence>
<dbReference type="InterPro" id="IPR005637">
    <property type="entry name" value="TAP_C_dom"/>
</dbReference>
<protein>
    <recommendedName>
        <fullName evidence="2">TAP-C domain-containing protein</fullName>
    </recommendedName>
</protein>
<feature type="compositionally biased region" description="Low complexity" evidence="1">
    <location>
        <begin position="1"/>
        <end position="18"/>
    </location>
</feature>
<proteinExistence type="predicted"/>
<accession>A0A822DPM6</accession>
<dbReference type="EMBL" id="CAJOBR010062193">
    <property type="protein sequence ID" value="CAF5074927.1"/>
    <property type="molecule type" value="Genomic_DNA"/>
</dbReference>
<evidence type="ECO:0000313" key="4">
    <source>
        <dbReference type="Proteomes" id="UP000663848"/>
    </source>
</evidence>
<feature type="domain" description="TAP-C" evidence="2">
    <location>
        <begin position="34"/>
        <end position="56"/>
    </location>
</feature>
<gene>
    <name evidence="3" type="ORF">QYT958_LOCUS43526</name>
</gene>
<dbReference type="GO" id="GO:0051028">
    <property type="term" value="P:mRNA transport"/>
    <property type="evidence" value="ECO:0007669"/>
    <property type="project" value="InterPro"/>
</dbReference>